<reference evidence="2 3" key="1">
    <citation type="submission" date="2018-02" db="EMBL/GenBank/DDBJ databases">
        <title>Mycoplasma marinum and Mycoplasma todarodis sp. nov., moderately halophilic and psychrotolerant mycoplasmas isolated from cephalopods.</title>
        <authorList>
            <person name="Viver T."/>
        </authorList>
    </citation>
    <scope>NUCLEOTIDE SEQUENCE [LARGE SCALE GENOMIC DNA]</scope>
    <source>
        <strain evidence="2 3">PE</strain>
    </source>
</reference>
<organism evidence="2 3">
    <name type="scientific">Mycoplasma marinum</name>
    <dbReference type="NCBI Taxonomy" id="1937190"/>
    <lineage>
        <taxon>Bacteria</taxon>
        <taxon>Bacillati</taxon>
        <taxon>Mycoplasmatota</taxon>
        <taxon>Mollicutes</taxon>
        <taxon>Mycoplasmataceae</taxon>
        <taxon>Mycoplasma</taxon>
    </lineage>
</organism>
<evidence type="ECO:0000313" key="3">
    <source>
        <dbReference type="Proteomes" id="UP000294192"/>
    </source>
</evidence>
<keyword evidence="3" id="KW-1185">Reference proteome</keyword>
<name>A0A4R0XSE5_9MOLU</name>
<dbReference type="EMBL" id="PSZO01000038">
    <property type="protein sequence ID" value="TCG10519.1"/>
    <property type="molecule type" value="Genomic_DNA"/>
</dbReference>
<keyword evidence="1" id="KW-1133">Transmembrane helix</keyword>
<dbReference type="AlphaFoldDB" id="A0A4R0XSE5"/>
<evidence type="ECO:0000256" key="1">
    <source>
        <dbReference type="SAM" id="Phobius"/>
    </source>
</evidence>
<dbReference type="Proteomes" id="UP000294192">
    <property type="component" value="Unassembled WGS sequence"/>
</dbReference>
<evidence type="ECO:0000313" key="2">
    <source>
        <dbReference type="EMBL" id="TCG10519.1"/>
    </source>
</evidence>
<comment type="caution">
    <text evidence="2">The sequence shown here is derived from an EMBL/GenBank/DDBJ whole genome shotgun (WGS) entry which is preliminary data.</text>
</comment>
<feature type="transmembrane region" description="Helical" evidence="1">
    <location>
        <begin position="326"/>
        <end position="347"/>
    </location>
</feature>
<sequence>TPDSNVINKGVQQLSDTELNANQLQKDNLAKLKTALNGSITVKVPTNKVSEISKRITDISSLKEELGLDITSIVGSTFAVSAKGETDGTISISVIMNTLGASNPVSSIVTKDVKHISDAELNANIIQKNNLAKLKAALNGATTIKVPTDKASAISSRISDVASLKDELGIDLTSISGSTFKVSATGATDGTISISVTMTTAGATTPDSTALNKDVQQLSDTKLEANIIHLENKKIIIKKINKLNKVKISENKMEEIKEGNISVQNFEKIFGVNLQDIKNSKISINIHKIDNHKIEITTKLETPKSTLSPFTIKKNVKSSGKHSNTIIWISILSILSIIGTLGIILLIKKIIKK</sequence>
<gene>
    <name evidence="2" type="ORF">C4B24_04535</name>
</gene>
<dbReference type="RefSeq" id="WP_168388355.1">
    <property type="nucleotide sequence ID" value="NZ_PSZO01000038.1"/>
</dbReference>
<feature type="non-terminal residue" evidence="2">
    <location>
        <position position="1"/>
    </location>
</feature>
<proteinExistence type="predicted"/>
<accession>A0A4R0XSE5</accession>
<keyword evidence="1" id="KW-0812">Transmembrane</keyword>
<keyword evidence="1" id="KW-0472">Membrane</keyword>
<protein>
    <submittedName>
        <fullName evidence="2">Uncharacterized protein</fullName>
    </submittedName>
</protein>